<proteinExistence type="inferred from homology"/>
<dbReference type="Proteomes" id="UP000462212">
    <property type="component" value="Unassembled WGS sequence"/>
</dbReference>
<gene>
    <name evidence="18" type="ORF">LSUB1_G000105</name>
</gene>
<feature type="region of interest" description="Disordered" evidence="15">
    <location>
        <begin position="136"/>
        <end position="167"/>
    </location>
</feature>
<evidence type="ECO:0000256" key="15">
    <source>
        <dbReference type="SAM" id="MobiDB-lite"/>
    </source>
</evidence>
<dbReference type="SFLD" id="SFLDF00027">
    <property type="entry name" value="p-type_atpase"/>
    <property type="match status" value="1"/>
</dbReference>
<evidence type="ECO:0000259" key="17">
    <source>
        <dbReference type="Pfam" id="PF12409"/>
    </source>
</evidence>
<dbReference type="FunFam" id="2.70.150.10:FF:000119">
    <property type="entry name" value="Cation-transporting ATPase"/>
    <property type="match status" value="1"/>
</dbReference>
<evidence type="ECO:0000256" key="12">
    <source>
        <dbReference type="ARBA" id="ARBA00023136"/>
    </source>
</evidence>
<dbReference type="Gene3D" id="3.40.1110.10">
    <property type="entry name" value="Calcium-transporting ATPase, cytoplasmic domain N"/>
    <property type="match status" value="1"/>
</dbReference>
<dbReference type="InterPro" id="IPR023214">
    <property type="entry name" value="HAD_sf"/>
</dbReference>
<dbReference type="GO" id="GO:0015662">
    <property type="term" value="F:P-type ion transporter activity"/>
    <property type="evidence" value="ECO:0007669"/>
    <property type="project" value="InterPro"/>
</dbReference>
<feature type="transmembrane region" description="Helical" evidence="14">
    <location>
        <begin position="1250"/>
        <end position="1267"/>
    </location>
</feature>
<dbReference type="Pfam" id="PF02353">
    <property type="entry name" value="CMAS"/>
    <property type="match status" value="1"/>
</dbReference>
<feature type="transmembrane region" description="Helical" evidence="14">
    <location>
        <begin position="1287"/>
        <end position="1305"/>
    </location>
</feature>
<keyword evidence="10 14" id="KW-1278">Translocase</keyword>
<evidence type="ECO:0000256" key="1">
    <source>
        <dbReference type="ARBA" id="ARBA00004141"/>
    </source>
</evidence>
<evidence type="ECO:0000256" key="2">
    <source>
        <dbReference type="ARBA" id="ARBA00006000"/>
    </source>
</evidence>
<dbReference type="OrthoDB" id="48943at2759"/>
<keyword evidence="6 14" id="KW-0479">Metal-binding</keyword>
<evidence type="ECO:0000256" key="7">
    <source>
        <dbReference type="ARBA" id="ARBA00022741"/>
    </source>
</evidence>
<comment type="caution">
    <text evidence="18">The sequence shown here is derived from an EMBL/GenBank/DDBJ whole genome shotgun (WGS) entry which is preliminary data.</text>
</comment>
<feature type="transmembrane region" description="Helical" evidence="14">
    <location>
        <begin position="559"/>
        <end position="579"/>
    </location>
</feature>
<comment type="similarity">
    <text evidence="2 14">Belongs to the cation transport ATPase (P-type) (TC 3.A.3) family. Type V subfamily.</text>
</comment>
<dbReference type="InterPro" id="IPR023298">
    <property type="entry name" value="ATPase_P-typ_TM_dom_sf"/>
</dbReference>
<evidence type="ECO:0000313" key="19">
    <source>
        <dbReference type="Proteomes" id="UP000462212"/>
    </source>
</evidence>
<feature type="compositionally biased region" description="Polar residues" evidence="15">
    <location>
        <begin position="24"/>
        <end position="34"/>
    </location>
</feature>
<keyword evidence="4" id="KW-0597">Phosphoprotein</keyword>
<dbReference type="FunFam" id="3.40.1110.10:FF:000057">
    <property type="entry name" value="Cation-transporting ATPase"/>
    <property type="match status" value="1"/>
</dbReference>
<dbReference type="CDD" id="cd07542">
    <property type="entry name" value="P-type_ATPase_cation"/>
    <property type="match status" value="1"/>
</dbReference>
<dbReference type="PANTHER" id="PTHR45630:SF8">
    <property type="entry name" value="CATION-TRANSPORTING ATPASE"/>
    <property type="match status" value="1"/>
</dbReference>
<comment type="subcellular location">
    <subcellularLocation>
        <location evidence="1 14">Membrane</location>
        <topology evidence="1 14">Multi-pass membrane protein</topology>
    </subcellularLocation>
</comment>
<evidence type="ECO:0000256" key="11">
    <source>
        <dbReference type="ARBA" id="ARBA00022989"/>
    </source>
</evidence>
<feature type="transmembrane region" description="Helical" evidence="14">
    <location>
        <begin position="194"/>
        <end position="214"/>
    </location>
</feature>
<evidence type="ECO:0000256" key="8">
    <source>
        <dbReference type="ARBA" id="ARBA00022840"/>
    </source>
</evidence>
<evidence type="ECO:0000256" key="4">
    <source>
        <dbReference type="ARBA" id="ARBA00022553"/>
    </source>
</evidence>
<protein>
    <recommendedName>
        <fullName evidence="14">Cation-transporting ATPase</fullName>
        <ecNumber evidence="14">7.2.2.-</ecNumber>
    </recommendedName>
</protein>
<evidence type="ECO:0000256" key="13">
    <source>
        <dbReference type="ARBA" id="ARBA00049360"/>
    </source>
</evidence>
<dbReference type="FunFam" id="3.40.50.150:FF:000554">
    <property type="entry name" value="Cation-transporting ATPase"/>
    <property type="match status" value="1"/>
</dbReference>
<feature type="compositionally biased region" description="Acidic residues" evidence="15">
    <location>
        <begin position="95"/>
        <end position="117"/>
    </location>
</feature>
<dbReference type="InterPro" id="IPR047819">
    <property type="entry name" value="P5A-ATPase_N"/>
</dbReference>
<dbReference type="InterPro" id="IPR018303">
    <property type="entry name" value="ATPase_P-typ_P_site"/>
</dbReference>
<dbReference type="GO" id="GO:0016887">
    <property type="term" value="F:ATP hydrolysis activity"/>
    <property type="evidence" value="ECO:0007669"/>
    <property type="project" value="InterPro"/>
</dbReference>
<dbReference type="SUPFAM" id="SSF53335">
    <property type="entry name" value="S-adenosyl-L-methionine-dependent methyltransferases"/>
    <property type="match status" value="1"/>
</dbReference>
<dbReference type="InterPro" id="IPR029063">
    <property type="entry name" value="SAM-dependent_MTases_sf"/>
</dbReference>
<keyword evidence="12 14" id="KW-0472">Membrane</keyword>
<dbReference type="InterPro" id="IPR023299">
    <property type="entry name" value="ATPase_P-typ_cyto_dom_N"/>
</dbReference>
<dbReference type="PANTHER" id="PTHR45630">
    <property type="entry name" value="CATION-TRANSPORTING ATPASE-RELATED"/>
    <property type="match status" value="1"/>
</dbReference>
<dbReference type="SUPFAM" id="SSF81653">
    <property type="entry name" value="Calcium ATPase, transduction domain A"/>
    <property type="match status" value="1"/>
</dbReference>
<dbReference type="SFLD" id="SFLDS00003">
    <property type="entry name" value="Haloacid_Dehalogenase"/>
    <property type="match status" value="1"/>
</dbReference>
<dbReference type="PROSITE" id="PS00154">
    <property type="entry name" value="ATPASE_E1_E2"/>
    <property type="match status" value="1"/>
</dbReference>
<dbReference type="Gene3D" id="2.70.150.10">
    <property type="entry name" value="Calcium-transporting ATPase, cytoplasmic transduction domain A"/>
    <property type="match status" value="1"/>
</dbReference>
<dbReference type="EC" id="7.2.2.-" evidence="14"/>
<feature type="compositionally biased region" description="Polar residues" evidence="15">
    <location>
        <begin position="1"/>
        <end position="12"/>
    </location>
</feature>
<evidence type="ECO:0000256" key="9">
    <source>
        <dbReference type="ARBA" id="ARBA00022842"/>
    </source>
</evidence>
<keyword evidence="8 14" id="KW-0067">ATP-binding</keyword>
<keyword evidence="19" id="KW-1185">Reference proteome</keyword>
<comment type="caution">
    <text evidence="14">Lacks conserved residue(s) required for the propagation of feature annotation.</text>
</comment>
<dbReference type="Pfam" id="PF12409">
    <property type="entry name" value="P5-ATPase"/>
    <property type="match status" value="1"/>
</dbReference>
<dbReference type="InterPro" id="IPR001757">
    <property type="entry name" value="P_typ_ATPase"/>
</dbReference>
<dbReference type="InterPro" id="IPR008250">
    <property type="entry name" value="ATPase_P-typ_transduc_dom_A_sf"/>
</dbReference>
<dbReference type="FunFam" id="3.40.50.1000:FF:000068">
    <property type="entry name" value="Cation-transporting ATPase"/>
    <property type="match status" value="1"/>
</dbReference>
<feature type="region of interest" description="Disordered" evidence="15">
    <location>
        <begin position="1"/>
        <end position="47"/>
    </location>
</feature>
<name>A0A8H8UHU1_9HELO</name>
<dbReference type="InterPro" id="IPR059000">
    <property type="entry name" value="ATPase_P-type_domA"/>
</dbReference>
<feature type="domain" description="P5B-type ATPase N-terminal" evidence="17">
    <location>
        <begin position="180"/>
        <end position="299"/>
    </location>
</feature>
<dbReference type="Gene3D" id="3.40.50.150">
    <property type="entry name" value="Vaccinia Virus protein VP39"/>
    <property type="match status" value="1"/>
</dbReference>
<feature type="transmembrane region" description="Helical" evidence="14">
    <location>
        <begin position="378"/>
        <end position="398"/>
    </location>
</feature>
<accession>A0A8H8UHU1</accession>
<keyword evidence="9 14" id="KW-0460">Magnesium</keyword>
<dbReference type="NCBIfam" id="TIGR01494">
    <property type="entry name" value="ATPase_P-type"/>
    <property type="match status" value="1"/>
</dbReference>
<organism evidence="18 19">
    <name type="scientific">Lachnellula subtilissima</name>
    <dbReference type="NCBI Taxonomy" id="602034"/>
    <lineage>
        <taxon>Eukaryota</taxon>
        <taxon>Fungi</taxon>
        <taxon>Dikarya</taxon>
        <taxon>Ascomycota</taxon>
        <taxon>Pezizomycotina</taxon>
        <taxon>Leotiomycetes</taxon>
        <taxon>Helotiales</taxon>
        <taxon>Lachnaceae</taxon>
        <taxon>Lachnellula</taxon>
    </lineage>
</organism>
<dbReference type="InterPro" id="IPR006544">
    <property type="entry name" value="P-type_TPase_V"/>
</dbReference>
<evidence type="ECO:0000256" key="5">
    <source>
        <dbReference type="ARBA" id="ARBA00022692"/>
    </source>
</evidence>
<comment type="similarity">
    <text evidence="3">Belongs to the CFA/CMAS family.</text>
</comment>
<evidence type="ECO:0000259" key="16">
    <source>
        <dbReference type="Pfam" id="PF00122"/>
    </source>
</evidence>
<dbReference type="SUPFAM" id="SSF81665">
    <property type="entry name" value="Calcium ATPase, transmembrane domain M"/>
    <property type="match status" value="1"/>
</dbReference>
<dbReference type="InterPro" id="IPR047821">
    <property type="entry name" value="P5B-type_ATPase"/>
</dbReference>
<dbReference type="EMBL" id="QGMJ01000032">
    <property type="protein sequence ID" value="TVY44683.1"/>
    <property type="molecule type" value="Genomic_DNA"/>
</dbReference>
<evidence type="ECO:0000313" key="18">
    <source>
        <dbReference type="EMBL" id="TVY44683.1"/>
    </source>
</evidence>
<dbReference type="Gene3D" id="3.40.50.1000">
    <property type="entry name" value="HAD superfamily/HAD-like"/>
    <property type="match status" value="1"/>
</dbReference>
<dbReference type="SFLD" id="SFLDG00002">
    <property type="entry name" value="C1.7:_P-type_atpase_like"/>
    <property type="match status" value="1"/>
</dbReference>
<feature type="compositionally biased region" description="Basic and acidic residues" evidence="15">
    <location>
        <begin position="147"/>
        <end position="167"/>
    </location>
</feature>
<dbReference type="Pfam" id="PF00122">
    <property type="entry name" value="E1-E2_ATPase"/>
    <property type="match status" value="1"/>
</dbReference>
<dbReference type="NCBIfam" id="TIGR01657">
    <property type="entry name" value="P-ATPase-V"/>
    <property type="match status" value="1"/>
</dbReference>
<comment type="catalytic activity">
    <reaction evidence="13 14">
        <text>ATP + H2O = ADP + phosphate + H(+)</text>
        <dbReference type="Rhea" id="RHEA:13065"/>
        <dbReference type="ChEBI" id="CHEBI:15377"/>
        <dbReference type="ChEBI" id="CHEBI:15378"/>
        <dbReference type="ChEBI" id="CHEBI:30616"/>
        <dbReference type="ChEBI" id="CHEBI:43474"/>
        <dbReference type="ChEBI" id="CHEBI:456216"/>
    </reaction>
</comment>
<evidence type="ECO:0000256" key="3">
    <source>
        <dbReference type="ARBA" id="ARBA00010815"/>
    </source>
</evidence>
<feature type="transmembrane region" description="Helical" evidence="14">
    <location>
        <begin position="591"/>
        <end position="619"/>
    </location>
</feature>
<reference evidence="18 19" key="1">
    <citation type="submission" date="2018-05" db="EMBL/GenBank/DDBJ databases">
        <title>Genome sequencing and assembly of the regulated plant pathogen Lachnellula willkommii and related sister species for the development of diagnostic species identification markers.</title>
        <authorList>
            <person name="Giroux E."/>
            <person name="Bilodeau G."/>
        </authorList>
    </citation>
    <scope>NUCLEOTIDE SEQUENCE [LARGE SCALE GENOMIC DNA]</scope>
    <source>
        <strain evidence="18 19">CBS 197.66</strain>
    </source>
</reference>
<dbReference type="InterPro" id="IPR036412">
    <property type="entry name" value="HAD-like_sf"/>
</dbReference>
<dbReference type="GO" id="GO:0019829">
    <property type="term" value="F:ATPase-coupled monoatomic cation transmembrane transporter activity"/>
    <property type="evidence" value="ECO:0007669"/>
    <property type="project" value="UniProtKB-UniRule"/>
</dbReference>
<dbReference type="CDD" id="cd02440">
    <property type="entry name" value="AdoMet_MTases"/>
    <property type="match status" value="1"/>
</dbReference>
<keyword evidence="7 14" id="KW-0547">Nucleotide-binding</keyword>
<dbReference type="GO" id="GO:0016020">
    <property type="term" value="C:membrane"/>
    <property type="evidence" value="ECO:0007669"/>
    <property type="project" value="UniProtKB-SubCell"/>
</dbReference>
<dbReference type="FunFam" id="1.20.1110.10:FF:000032">
    <property type="entry name" value="Cation-transporting ATPase"/>
    <property type="match status" value="1"/>
</dbReference>
<dbReference type="GO" id="GO:0046872">
    <property type="term" value="F:metal ion binding"/>
    <property type="evidence" value="ECO:0007669"/>
    <property type="project" value="UniProtKB-UniRule"/>
</dbReference>
<keyword evidence="11 14" id="KW-1133">Transmembrane helix</keyword>
<evidence type="ECO:0000256" key="10">
    <source>
        <dbReference type="ARBA" id="ARBA00022967"/>
    </source>
</evidence>
<feature type="domain" description="P-type ATPase A" evidence="16">
    <location>
        <begin position="418"/>
        <end position="545"/>
    </location>
</feature>
<evidence type="ECO:0000256" key="6">
    <source>
        <dbReference type="ARBA" id="ARBA00022723"/>
    </source>
</evidence>
<feature type="region of interest" description="Disordered" evidence="15">
    <location>
        <begin position="64"/>
        <end position="117"/>
    </location>
</feature>
<dbReference type="GO" id="GO:0005524">
    <property type="term" value="F:ATP binding"/>
    <property type="evidence" value="ECO:0007669"/>
    <property type="project" value="UniProtKB-UniRule"/>
</dbReference>
<feature type="region of interest" description="Disordered" evidence="15">
    <location>
        <begin position="739"/>
        <end position="768"/>
    </location>
</feature>
<dbReference type="GO" id="GO:0006874">
    <property type="term" value="P:intracellular calcium ion homeostasis"/>
    <property type="evidence" value="ECO:0007669"/>
    <property type="project" value="TreeGrafter"/>
</dbReference>
<sequence>MDNPDTSTSTNGIPIHAARHRSTSRANARPSQDGSHGPMYRRDSNISTHSFLDEVEMAQDEMFSGPMGESVPTSVSSFAHRRGRADSTTSFTYYQEDEEQELSPSAEEDSAILDDDSELDFEEDRSVDLETGDVEMRRTSSGHSRASVHDRLLRSDSTRTDGSNLERGHRTSQKIYIVTEDLTIVVAGFRTSTLGFAVYTTICVLTFGLGYLLFRWLPRWQVRIIGTPCSLGSCNWIVIENQWGEFVVQGVESKEYGRSLSTVFGLSEKKYALSYDEDDDPVLEDLRILDYRYLRFSYHPLKDKFVLTNSWKDPAWTDVRSIRAGIDGDEKANRELVFGKNLIDIKQKTIPQLLLDEAFHPFYVFQIASLILWSLDQYYYYAACIFLISAVSIITTLIETRATMKRLREISRFECDIRVLRNSFWRYVPSSELVPGDVYEVTDPSLTQFPCDSILLAGDCIVNESMLTGESVPVSKVPANDESLRLLDLAASSMAPELSRHFLFCGTKIVRARRPQDDKDDEAVALAMTVRTGFNTTKGALVRSMLFPKPSGFKFYRDSFRYISVMGGIAMFGFLASFVNFVRLELAWHLIIVRALDLITIVVPPALPATLTIGTNFALSRLRKKQIFCISPQRVNVGGKLDIVCFDKTGTLTEDGLDVLGVRVAQRPSNRFSDILSDALSLLPGAAYERDPTVEYDAHKAALYTMATCHSLRVVDGELVGDPLDLKMFNFTGWSFEEGEQRAGDEDEEQGGLSPSIARPPAGMEYDLDDNDAQQHANRSPIELGVLKSFEFVSQLRRASVIVRNFGTPGCDIYVKGAPECMKDICNAESFPGDYEELLAYYTHRGFRVIACATKHIKRLNWVKVQKMKREEAESGLDFLGFIVFENKLKPSTAGVLDELSEAGIRKVMCTGDNILTAISVARECNLIDKTAHCFVPHFSEGHFQDPQARLSWESIDNNIFTLNEQTLTPLPPPADGDASLPYDISNLRNYSLAVSGDVFRWIIDYAPPEVLQRMLVCGQVFARMSPDEKHELVEKLQSIDYCCGFCGDGANDCGALKAADVGISLSEAEASVAAPFTSRVFDITCVPEVIREGRAALVTSFSCFKYMSLYSAIQFTSVSFLYASASNLGDFQFLFIDLLLILPIAIFSKTGIPTWHLKLTHASGVDWSLSCSVSQTTNRKPGVKKSIDSPTGADRYLRSDPGCEFPGRPETTLNSENTTLFLVSCYEYILSGIVLSVGPPFRRSMAHNLPFVVTIVVTLLFSSYMLFDPSEWLSNFMQLTNLSWDFKTFILALGSGYIAVAWTSEHYLLPRLAKYLGALKTRFSRQPKKRKEYKVILEAMRSLLNNNHPFEIERTVTARGYELRPTNNADWILDGGYLPSPILRIGIRRQLQDRIESIKSTSLEVAYEKKMKYVELLRSRPIAIETAAANDQHYEVGTGVLAACLGPRMKYSCCLYPKGGETLAQAEIAMLETYVEKAALKDGMSILDLGCGWGSGALYFAEILPNSNVIAFSNSRSQKLYIDEKAKEKGLENLTVITGNVVDYEFEKESFDRVVSIELFEHMKNYELLMAKVGRALKPSGKLFVHIFAHNTTPYDYEEGWMTTHFFSGGTMPSTDLLHFFQRDLKLEKQWWVSGKHYAKTCEDWLAKMNANKKEIWPHLEETYGKENASTWFYRWQIFYMACAELFAYEGGDTWGITHYLFEKPTSP</sequence>
<dbReference type="SUPFAM" id="SSF56784">
    <property type="entry name" value="HAD-like"/>
    <property type="match status" value="1"/>
</dbReference>
<dbReference type="SUPFAM" id="SSF81660">
    <property type="entry name" value="Metal cation-transporting ATPase, ATP-binding domain N"/>
    <property type="match status" value="1"/>
</dbReference>
<dbReference type="InterPro" id="IPR044492">
    <property type="entry name" value="P_typ_ATPase_HD_dom"/>
</dbReference>
<evidence type="ECO:0000256" key="14">
    <source>
        <dbReference type="RuleBase" id="RU362082"/>
    </source>
</evidence>
<keyword evidence="5 14" id="KW-0812">Transmembrane</keyword>
<dbReference type="PRINTS" id="PR00119">
    <property type="entry name" value="CATATPASE"/>
</dbReference>